<dbReference type="InterPro" id="IPR018394">
    <property type="entry name" value="DNA_photolyase_1_CS_C"/>
</dbReference>
<comment type="similarity">
    <text evidence="6">Belongs to the DNA photolyase family.</text>
</comment>
<dbReference type="InterPro" id="IPR014729">
    <property type="entry name" value="Rossmann-like_a/b/a_fold"/>
</dbReference>
<dbReference type="Gene3D" id="1.10.579.10">
    <property type="entry name" value="DNA Cyclobutane Dipyrimidine Photolyase, subunit A, domain 3"/>
    <property type="match status" value="1"/>
</dbReference>
<feature type="site" description="Electron transfer via tryptophanyl radical" evidence="5">
    <location>
        <position position="371"/>
    </location>
</feature>
<dbReference type="PROSITE" id="PS51645">
    <property type="entry name" value="PHR_CRY_ALPHA_BETA"/>
    <property type="match status" value="1"/>
</dbReference>
<dbReference type="Gene3D" id="3.40.50.620">
    <property type="entry name" value="HUPs"/>
    <property type="match status" value="1"/>
</dbReference>
<dbReference type="GO" id="GO:0009416">
    <property type="term" value="P:response to light stimulus"/>
    <property type="evidence" value="ECO:0007669"/>
    <property type="project" value="TreeGrafter"/>
</dbReference>
<feature type="domain" description="Photolyase/cryptochrome alpha/beta" evidence="7">
    <location>
        <begin position="2"/>
        <end position="129"/>
    </location>
</feature>
<dbReference type="SUPFAM" id="SSF52425">
    <property type="entry name" value="Cryptochrome/photolyase, N-terminal domain"/>
    <property type="match status" value="1"/>
</dbReference>
<keyword evidence="1 4" id="KW-0285">Flavoprotein</keyword>
<keyword evidence="8" id="KW-0456">Lyase</keyword>
<feature type="binding site" evidence="4">
    <location>
        <begin position="233"/>
        <end position="237"/>
    </location>
    <ligand>
        <name>FAD</name>
        <dbReference type="ChEBI" id="CHEBI:57692"/>
    </ligand>
</feature>
<protein>
    <submittedName>
        <fullName evidence="8">Deoxyribodipyrimidine photo-lyase</fullName>
        <ecNumber evidence="8">4.1.99.3</ecNumber>
    </submittedName>
</protein>
<dbReference type="InterPro" id="IPR036155">
    <property type="entry name" value="Crypto/Photolyase_N_sf"/>
</dbReference>
<evidence type="ECO:0000313" key="8">
    <source>
        <dbReference type="EMBL" id="MBB6174393.1"/>
    </source>
</evidence>
<dbReference type="Pfam" id="PF00875">
    <property type="entry name" value="DNA_photolyase"/>
    <property type="match status" value="1"/>
</dbReference>
<comment type="caution">
    <text evidence="8">The sequence shown here is derived from an EMBL/GenBank/DDBJ whole genome shotgun (WGS) entry which is preliminary data.</text>
</comment>
<evidence type="ECO:0000259" key="7">
    <source>
        <dbReference type="PROSITE" id="PS51645"/>
    </source>
</evidence>
<sequence length="440" mass="48065">MRPTIVLFTRDLRVRDQPALAAAVDRGAPVVPLFVADPAITARAARNRIAYLCEALSDLRGALRAAGGGLVLRRGDTVRETIRVARETDAGRVHLSADVSAFASARSARLHREAAAAGVEVAEFPGVTVVPPGEPVPAGGDHYKVFTPYWRVWESCRRRDVVAAPTRLGLPPGIAEGGSPEDVLGGADEGVGDLSPLRQSGGERAARRRLSAWLSGGCSSYEQTHDDLAAAATSRLSADLRFGCLSPLEAAEAACATPGGRAWVRQLAWRDFHHQVTAAFPGIAVRDYRPRGARWRDDEEGLEAWRRGRTGVPIVDAGMRQLMSEGFMHNRARMITAAFLTRYLRVHWRNGAAHFHTLLTDGDIADNCGNWQWVAGTGNDTRPNRRFNLLRQSRRFDPEGTYIRRHVAELADLPGADVHTPWRARTPPIGYPKPLVELGE</sequence>
<dbReference type="GO" id="GO:0071949">
    <property type="term" value="F:FAD binding"/>
    <property type="evidence" value="ECO:0007669"/>
    <property type="project" value="TreeGrafter"/>
</dbReference>
<dbReference type="InterPro" id="IPR036134">
    <property type="entry name" value="Crypto/Photolyase_FAD-like_sf"/>
</dbReference>
<dbReference type="InterPro" id="IPR002081">
    <property type="entry name" value="Cryptochrome/DNA_photolyase_1"/>
</dbReference>
<dbReference type="GO" id="GO:0006139">
    <property type="term" value="P:nucleobase-containing compound metabolic process"/>
    <property type="evidence" value="ECO:0007669"/>
    <property type="project" value="UniProtKB-ARBA"/>
</dbReference>
<evidence type="ECO:0000256" key="6">
    <source>
        <dbReference type="RuleBase" id="RU004182"/>
    </source>
</evidence>
<dbReference type="SUPFAM" id="SSF48173">
    <property type="entry name" value="Cryptochrome/photolyase FAD-binding domain"/>
    <property type="match status" value="1"/>
</dbReference>
<dbReference type="InterPro" id="IPR006050">
    <property type="entry name" value="DNA_photolyase_N"/>
</dbReference>
<dbReference type="Pfam" id="PF03441">
    <property type="entry name" value="FAD_binding_7"/>
    <property type="match status" value="1"/>
</dbReference>
<evidence type="ECO:0000256" key="5">
    <source>
        <dbReference type="PIRSR" id="PIRSR602081-2"/>
    </source>
</evidence>
<dbReference type="InterPro" id="IPR005101">
    <property type="entry name" value="Cryptochr/Photolyase_FAD-bd"/>
</dbReference>
<organism evidence="8 9">
    <name type="scientific">Nocardiopsis mwathae</name>
    <dbReference type="NCBI Taxonomy" id="1472723"/>
    <lineage>
        <taxon>Bacteria</taxon>
        <taxon>Bacillati</taxon>
        <taxon>Actinomycetota</taxon>
        <taxon>Actinomycetes</taxon>
        <taxon>Streptosporangiales</taxon>
        <taxon>Nocardiopsidaceae</taxon>
        <taxon>Nocardiopsis</taxon>
    </lineage>
</organism>
<feature type="site" description="Electron transfer via tryptophanyl radical" evidence="5">
    <location>
        <position position="348"/>
    </location>
</feature>
<keyword evidence="9" id="KW-1185">Reference proteome</keyword>
<evidence type="ECO:0000313" key="9">
    <source>
        <dbReference type="Proteomes" id="UP000546642"/>
    </source>
</evidence>
<dbReference type="EMBL" id="JACHDS010000001">
    <property type="protein sequence ID" value="MBB6174393.1"/>
    <property type="molecule type" value="Genomic_DNA"/>
</dbReference>
<evidence type="ECO:0000256" key="3">
    <source>
        <dbReference type="ARBA" id="ARBA00022991"/>
    </source>
</evidence>
<dbReference type="Gene3D" id="1.25.40.80">
    <property type="match status" value="1"/>
</dbReference>
<dbReference type="PANTHER" id="PTHR11455:SF9">
    <property type="entry name" value="CRYPTOCHROME CIRCADIAN CLOCK 5 ISOFORM X1"/>
    <property type="match status" value="1"/>
</dbReference>
<proteinExistence type="inferred from homology"/>
<dbReference type="GO" id="GO:0003677">
    <property type="term" value="F:DNA binding"/>
    <property type="evidence" value="ECO:0007669"/>
    <property type="project" value="TreeGrafter"/>
</dbReference>
<dbReference type="AlphaFoldDB" id="A0A7X0D7F3"/>
<accession>A0A7X0D7F3</accession>
<gene>
    <name evidence="8" type="ORF">HNR23_004453</name>
</gene>
<dbReference type="PRINTS" id="PR00147">
    <property type="entry name" value="DNAPHOTLYASE"/>
</dbReference>
<evidence type="ECO:0000256" key="1">
    <source>
        <dbReference type="ARBA" id="ARBA00022630"/>
    </source>
</evidence>
<keyword evidence="3 6" id="KW-0157">Chromophore</keyword>
<dbReference type="PANTHER" id="PTHR11455">
    <property type="entry name" value="CRYPTOCHROME"/>
    <property type="match status" value="1"/>
</dbReference>
<feature type="site" description="Electron transfer via tryptophanyl radical" evidence="5">
    <location>
        <position position="295"/>
    </location>
</feature>
<evidence type="ECO:0000256" key="2">
    <source>
        <dbReference type="ARBA" id="ARBA00022827"/>
    </source>
</evidence>
<name>A0A7X0D7F3_9ACTN</name>
<dbReference type="EC" id="4.1.99.3" evidence="8"/>
<comment type="cofactor">
    <cofactor evidence="4">
        <name>FAD</name>
        <dbReference type="ChEBI" id="CHEBI:57692"/>
    </cofactor>
    <text evidence="4">Binds 1 FAD per subunit.</text>
</comment>
<dbReference type="RefSeq" id="WP_184078398.1">
    <property type="nucleotide sequence ID" value="NZ_JACHDS010000001.1"/>
</dbReference>
<feature type="binding site" evidence="4">
    <location>
        <begin position="361"/>
        <end position="363"/>
    </location>
    <ligand>
        <name>FAD</name>
        <dbReference type="ChEBI" id="CHEBI:57692"/>
    </ligand>
</feature>
<keyword evidence="2 4" id="KW-0274">FAD</keyword>
<dbReference type="Proteomes" id="UP000546642">
    <property type="component" value="Unassembled WGS sequence"/>
</dbReference>
<feature type="binding site" evidence="4">
    <location>
        <position position="263"/>
    </location>
    <ligand>
        <name>FAD</name>
        <dbReference type="ChEBI" id="CHEBI:57692"/>
    </ligand>
</feature>
<dbReference type="PROSITE" id="PS00394">
    <property type="entry name" value="DNA_PHOTOLYASES_1_1"/>
    <property type="match status" value="1"/>
</dbReference>
<dbReference type="GO" id="GO:0003904">
    <property type="term" value="F:deoxyribodipyrimidine photo-lyase activity"/>
    <property type="evidence" value="ECO:0007669"/>
    <property type="project" value="UniProtKB-EC"/>
</dbReference>
<reference evidence="8 9" key="1">
    <citation type="submission" date="2020-08" db="EMBL/GenBank/DDBJ databases">
        <title>Sequencing the genomes of 1000 actinobacteria strains.</title>
        <authorList>
            <person name="Klenk H.-P."/>
        </authorList>
    </citation>
    <scope>NUCLEOTIDE SEQUENCE [LARGE SCALE GENOMIC DNA]</scope>
    <source>
        <strain evidence="8 9">DSM 46659</strain>
    </source>
</reference>
<dbReference type="GO" id="GO:0006950">
    <property type="term" value="P:response to stress"/>
    <property type="evidence" value="ECO:0007669"/>
    <property type="project" value="UniProtKB-ARBA"/>
</dbReference>
<evidence type="ECO:0000256" key="4">
    <source>
        <dbReference type="PIRSR" id="PIRSR602081-1"/>
    </source>
</evidence>
<feature type="binding site" evidence="4">
    <location>
        <position position="221"/>
    </location>
    <ligand>
        <name>FAD</name>
        <dbReference type="ChEBI" id="CHEBI:57692"/>
    </ligand>
</feature>